<name>A0A5C6QSM4_9GAMM</name>
<dbReference type="GO" id="GO:0003887">
    <property type="term" value="F:DNA-directed DNA polymerase activity"/>
    <property type="evidence" value="ECO:0007669"/>
    <property type="project" value="UniProtKB-KW"/>
</dbReference>
<keyword evidence="2" id="KW-0548">Nucleotidyltransferase</keyword>
<dbReference type="Proteomes" id="UP000321917">
    <property type="component" value="Unassembled WGS sequence"/>
</dbReference>
<comment type="catalytic activity">
    <reaction evidence="3">
        <text>DNA(n) + a 2'-deoxyribonucleoside 5'-triphosphate = DNA(n+1) + diphosphate</text>
        <dbReference type="Rhea" id="RHEA:22508"/>
        <dbReference type="Rhea" id="RHEA-COMP:17339"/>
        <dbReference type="Rhea" id="RHEA-COMP:17340"/>
        <dbReference type="ChEBI" id="CHEBI:33019"/>
        <dbReference type="ChEBI" id="CHEBI:61560"/>
        <dbReference type="ChEBI" id="CHEBI:173112"/>
        <dbReference type="EC" id="2.7.7.7"/>
    </reaction>
</comment>
<proteinExistence type="predicted"/>
<dbReference type="InterPro" id="IPR050238">
    <property type="entry name" value="DNA_Rep/Repair_Clamp_Loader"/>
</dbReference>
<evidence type="ECO:0000313" key="4">
    <source>
        <dbReference type="EMBL" id="TWX62661.1"/>
    </source>
</evidence>
<protein>
    <recommendedName>
        <fullName evidence="1">DNA-directed DNA polymerase</fullName>
        <ecNumber evidence="1">2.7.7.7</ecNumber>
    </recommendedName>
</protein>
<evidence type="ECO:0000256" key="1">
    <source>
        <dbReference type="ARBA" id="ARBA00012417"/>
    </source>
</evidence>
<dbReference type="PANTHER" id="PTHR11669:SF8">
    <property type="entry name" value="DNA POLYMERASE III SUBUNIT DELTA"/>
    <property type="match status" value="1"/>
</dbReference>
<dbReference type="EMBL" id="VOLQ01000002">
    <property type="protein sequence ID" value="TWX71571.1"/>
    <property type="molecule type" value="Genomic_DNA"/>
</dbReference>
<organism evidence="5 7">
    <name type="scientific">Colwellia hornerae</name>
    <dbReference type="NCBI Taxonomy" id="89402"/>
    <lineage>
        <taxon>Bacteria</taxon>
        <taxon>Pseudomonadati</taxon>
        <taxon>Pseudomonadota</taxon>
        <taxon>Gammaproteobacteria</taxon>
        <taxon>Alteromonadales</taxon>
        <taxon>Colwelliaceae</taxon>
        <taxon>Colwellia</taxon>
    </lineage>
</organism>
<dbReference type="GO" id="GO:0006261">
    <property type="term" value="P:DNA-templated DNA replication"/>
    <property type="evidence" value="ECO:0007669"/>
    <property type="project" value="TreeGrafter"/>
</dbReference>
<dbReference type="Gene3D" id="3.40.50.300">
    <property type="entry name" value="P-loop containing nucleotide triphosphate hydrolases"/>
    <property type="match status" value="1"/>
</dbReference>
<dbReference type="EMBL" id="VOLR01000002">
    <property type="protein sequence ID" value="TWX62661.1"/>
    <property type="molecule type" value="Genomic_DNA"/>
</dbReference>
<comment type="caution">
    <text evidence="5">The sequence shown here is derived from an EMBL/GenBank/DDBJ whole genome shotgun (WGS) entry which is preliminary data.</text>
</comment>
<sequence>MHSWLEQQQLLLSKQITQIKLPHAILINGVEGAGKSDLSLWLIQVLSCAKPQNSQGIILACKVCKACLLHKSHTYPDHLLIESGGKSIGVDQVRQASRFFEKTAQIGHCKTTLITAAHHMTISAANALLKTLEEPNANNYIVLLTSEVETLLPTIISRCYVIDIRPPVGEKLLAELKQSGSDPFVNLSHLKELSDSFVNDQYQNFESCFFNFLQNKTIKRSEILSLLVDNTNSVRWLEKVMVNLMRQQYNWLKGDIILNEQVIWSIYQLVLSAIKQLKLLMQANRQFIFEKLLVDITAVIEDKNR</sequence>
<dbReference type="InterPro" id="IPR027417">
    <property type="entry name" value="P-loop_NTPase"/>
</dbReference>
<evidence type="ECO:0000313" key="6">
    <source>
        <dbReference type="Proteomes" id="UP000321525"/>
    </source>
</evidence>
<gene>
    <name evidence="4" type="ORF">ESZ26_02185</name>
    <name evidence="5" type="ORF">ESZ27_01795</name>
</gene>
<evidence type="ECO:0000256" key="2">
    <source>
        <dbReference type="ARBA" id="ARBA00022932"/>
    </source>
</evidence>
<dbReference type="AlphaFoldDB" id="A0A5C6QSM4"/>
<keyword evidence="6" id="KW-1185">Reference proteome</keyword>
<dbReference type="Pfam" id="PF13177">
    <property type="entry name" value="DNA_pol3_delta2"/>
    <property type="match status" value="1"/>
</dbReference>
<dbReference type="SUPFAM" id="SSF52540">
    <property type="entry name" value="P-loop containing nucleoside triphosphate hydrolases"/>
    <property type="match status" value="1"/>
</dbReference>
<evidence type="ECO:0000313" key="7">
    <source>
        <dbReference type="Proteomes" id="UP000321917"/>
    </source>
</evidence>
<dbReference type="RefSeq" id="WP_146797089.1">
    <property type="nucleotide sequence ID" value="NZ_VOLP01000003.1"/>
</dbReference>
<keyword evidence="2" id="KW-0808">Transferase</keyword>
<reference evidence="5 7" key="1">
    <citation type="submission" date="2019-07" db="EMBL/GenBank/DDBJ databases">
        <title>Genomes of sea-ice associated Colwellia species.</title>
        <authorList>
            <person name="Bowman J.P."/>
        </authorList>
    </citation>
    <scope>NUCLEOTIDE SEQUENCE [LARGE SCALE GENOMIC DNA]</scope>
    <source>
        <strain evidence="4 6">ACAM 607</strain>
        <strain evidence="5 7">IC036</strain>
    </source>
</reference>
<dbReference type="EC" id="2.7.7.7" evidence="1"/>
<dbReference type="Proteomes" id="UP000321525">
    <property type="component" value="Unassembled WGS sequence"/>
</dbReference>
<evidence type="ECO:0000313" key="5">
    <source>
        <dbReference type="EMBL" id="TWX71571.1"/>
    </source>
</evidence>
<dbReference type="PANTHER" id="PTHR11669">
    <property type="entry name" value="REPLICATION FACTOR C / DNA POLYMERASE III GAMMA-TAU SUBUNIT"/>
    <property type="match status" value="1"/>
</dbReference>
<accession>A0A5C6QSM4</accession>
<dbReference type="OrthoDB" id="9811073at2"/>
<evidence type="ECO:0000256" key="3">
    <source>
        <dbReference type="ARBA" id="ARBA00049244"/>
    </source>
</evidence>
<keyword evidence="2" id="KW-0239">DNA-directed DNA polymerase</keyword>